<dbReference type="KEGG" id="zdf:AN401_03160"/>
<keyword evidence="4 7" id="KW-0812">Transmembrane</keyword>
<keyword evidence="5 7" id="KW-1133">Transmembrane helix</keyword>
<evidence type="ECO:0000256" key="2">
    <source>
        <dbReference type="ARBA" id="ARBA00022448"/>
    </source>
</evidence>
<feature type="transmembrane region" description="Helical" evidence="7">
    <location>
        <begin position="54"/>
        <end position="75"/>
    </location>
</feature>
<dbReference type="RefSeq" id="WP_096778524.1">
    <property type="nucleotide sequence ID" value="NZ_CP012621.1"/>
</dbReference>
<evidence type="ECO:0000256" key="7">
    <source>
        <dbReference type="SAM" id="Phobius"/>
    </source>
</evidence>
<dbReference type="GO" id="GO:0005886">
    <property type="term" value="C:plasma membrane"/>
    <property type="evidence" value="ECO:0007669"/>
    <property type="project" value="UniProtKB-SubCell"/>
</dbReference>
<dbReference type="GO" id="GO:0042910">
    <property type="term" value="F:xenobiotic transmembrane transporter activity"/>
    <property type="evidence" value="ECO:0007669"/>
    <property type="project" value="InterPro"/>
</dbReference>
<feature type="transmembrane region" description="Helical" evidence="7">
    <location>
        <begin position="386"/>
        <end position="409"/>
    </location>
</feature>
<feature type="transmembrane region" description="Helical" evidence="7">
    <location>
        <begin position="87"/>
        <end position="107"/>
    </location>
</feature>
<feature type="transmembrane region" description="Helical" evidence="7">
    <location>
        <begin position="127"/>
        <end position="146"/>
    </location>
</feature>
<keyword evidence="9" id="KW-1185">Reference proteome</keyword>
<feature type="transmembrane region" description="Helical" evidence="7">
    <location>
        <begin position="415"/>
        <end position="434"/>
    </location>
</feature>
<evidence type="ECO:0000256" key="3">
    <source>
        <dbReference type="ARBA" id="ARBA00022475"/>
    </source>
</evidence>
<reference evidence="9" key="1">
    <citation type="submission" date="2015-09" db="EMBL/GenBank/DDBJ databases">
        <authorList>
            <person name="Shao Z."/>
            <person name="Wang L."/>
        </authorList>
    </citation>
    <scope>NUCLEOTIDE SEQUENCE [LARGE SCALE GENOMIC DNA]</scope>
    <source>
        <strain evidence="9">F13-1</strain>
    </source>
</reference>
<protein>
    <recommendedName>
        <fullName evidence="10">MATE family efflux transporter</fullName>
    </recommendedName>
</protein>
<evidence type="ECO:0000256" key="5">
    <source>
        <dbReference type="ARBA" id="ARBA00022989"/>
    </source>
</evidence>
<dbReference type="InterPro" id="IPR002528">
    <property type="entry name" value="MATE_fam"/>
</dbReference>
<evidence type="ECO:0008006" key="10">
    <source>
        <dbReference type="Google" id="ProtNLM"/>
    </source>
</evidence>
<feature type="transmembrane region" description="Helical" evidence="7">
    <location>
        <begin position="280"/>
        <end position="297"/>
    </location>
</feature>
<dbReference type="Pfam" id="PF01554">
    <property type="entry name" value="MatE"/>
    <property type="match status" value="2"/>
</dbReference>
<dbReference type="CDD" id="cd13134">
    <property type="entry name" value="MATE_like_8"/>
    <property type="match status" value="1"/>
</dbReference>
<keyword evidence="3" id="KW-1003">Cell membrane</keyword>
<evidence type="ECO:0000313" key="9">
    <source>
        <dbReference type="Proteomes" id="UP000217763"/>
    </source>
</evidence>
<dbReference type="InterPro" id="IPR048279">
    <property type="entry name" value="MdtK-like"/>
</dbReference>
<dbReference type="InterPro" id="IPR047135">
    <property type="entry name" value="YsiQ"/>
</dbReference>
<name>A0A291HLD4_9GAMM</name>
<evidence type="ECO:0000256" key="4">
    <source>
        <dbReference type="ARBA" id="ARBA00022692"/>
    </source>
</evidence>
<feature type="transmembrane region" description="Helical" evidence="7">
    <location>
        <begin position="184"/>
        <end position="209"/>
    </location>
</feature>
<dbReference type="NCBIfam" id="TIGR00797">
    <property type="entry name" value="matE"/>
    <property type="match status" value="1"/>
</dbReference>
<proteinExistence type="predicted"/>
<feature type="transmembrane region" description="Helical" evidence="7">
    <location>
        <begin position="354"/>
        <end position="374"/>
    </location>
</feature>
<sequence>MGYRQFWRQVMSLALPVAVQSALVAALGMADVLMVSHLGNEAVAAVGLSAKLNFVLILVMAAIGTGCSIMVAQYFGAGRRDKVRQTLACALLLGTLVMLPFTLWLLGWSGPLIRLGSSDPNVVELGTVYLTLIGLTLFTTQGIIVYESAMRSIGRADWPLKYAAVAILLNIALNYWLINGGLGLPALGVTGAAIATVLARLFQFGWILWEQQQRPELRLKGATWRALRGTRLPGNFIALTWPLVANFTLWSAGSLGYHLIAGRLGTVPLAVMSLLAPIEGMYHAFFFGLVSACGIMIGQRLGRDQFAEARWLAHRFLWIAPLGSLLLGLMLLAASPLLLGWMQMPDADTAYQTQLAMVVMCLGFWVKVFNMTAIQGILRSGGDSRFCLGMDMVAMWIIGLPLTWLAAFFWELPFVWVYAMVLSEEVVKALGVYWRIRKGYWLANLTEPEERPTAVAEPAA</sequence>
<keyword evidence="6 7" id="KW-0472">Membrane</keyword>
<dbReference type="Proteomes" id="UP000217763">
    <property type="component" value="Chromosome"/>
</dbReference>
<dbReference type="EMBL" id="CP012621">
    <property type="protein sequence ID" value="ATG72977.1"/>
    <property type="molecule type" value="Genomic_DNA"/>
</dbReference>
<dbReference type="PANTHER" id="PTHR42925:SF2">
    <property type="entry name" value="NA+ DRIVEN MULTIDRUG EFFLUX PUMP"/>
    <property type="match status" value="1"/>
</dbReference>
<feature type="transmembrane region" description="Helical" evidence="7">
    <location>
        <begin position="158"/>
        <end position="178"/>
    </location>
</feature>
<keyword evidence="2" id="KW-0813">Transport</keyword>
<dbReference type="PANTHER" id="PTHR42925">
    <property type="entry name" value="MULTIDRUG AND TOXIN EFFLUX PROTEIN MATE FAMILY"/>
    <property type="match status" value="1"/>
</dbReference>
<accession>A0A291HLD4</accession>
<dbReference type="GO" id="GO:0015297">
    <property type="term" value="F:antiporter activity"/>
    <property type="evidence" value="ECO:0007669"/>
    <property type="project" value="InterPro"/>
</dbReference>
<evidence type="ECO:0000256" key="6">
    <source>
        <dbReference type="ARBA" id="ARBA00023136"/>
    </source>
</evidence>
<feature type="transmembrane region" description="Helical" evidence="7">
    <location>
        <begin position="317"/>
        <end position="342"/>
    </location>
</feature>
<feature type="transmembrane region" description="Helical" evidence="7">
    <location>
        <begin position="236"/>
        <end position="260"/>
    </location>
</feature>
<evidence type="ECO:0000256" key="1">
    <source>
        <dbReference type="ARBA" id="ARBA00004429"/>
    </source>
</evidence>
<evidence type="ECO:0000313" key="8">
    <source>
        <dbReference type="EMBL" id="ATG72977.1"/>
    </source>
</evidence>
<organism evidence="8 9">
    <name type="scientific">Zobellella denitrificans</name>
    <dbReference type="NCBI Taxonomy" id="347534"/>
    <lineage>
        <taxon>Bacteria</taxon>
        <taxon>Pseudomonadati</taxon>
        <taxon>Pseudomonadota</taxon>
        <taxon>Gammaproteobacteria</taxon>
        <taxon>Aeromonadales</taxon>
        <taxon>Aeromonadaceae</taxon>
        <taxon>Zobellella</taxon>
    </lineage>
</organism>
<dbReference type="PIRSF" id="PIRSF006603">
    <property type="entry name" value="DinF"/>
    <property type="match status" value="1"/>
</dbReference>
<gene>
    <name evidence="8" type="ORF">AN401_03160</name>
</gene>
<dbReference type="AlphaFoldDB" id="A0A291HLD4"/>
<comment type="subcellular location">
    <subcellularLocation>
        <location evidence="1">Cell inner membrane</location>
        <topology evidence="1">Multi-pass membrane protein</topology>
    </subcellularLocation>
</comment>